<keyword evidence="5 10" id="KW-0808">Transferase</keyword>
<dbReference type="SMART" id="SM00480">
    <property type="entry name" value="POL3Bc"/>
    <property type="match status" value="1"/>
</dbReference>
<evidence type="ECO:0000256" key="1">
    <source>
        <dbReference type="ARBA" id="ARBA00004496"/>
    </source>
</evidence>
<gene>
    <name evidence="14" type="primary">dnaN</name>
    <name evidence="14" type="ORF">NCTC12475_01141</name>
</gene>
<dbReference type="GO" id="GO:0005737">
    <property type="term" value="C:cytoplasm"/>
    <property type="evidence" value="ECO:0007669"/>
    <property type="project" value="UniProtKB-SubCell"/>
</dbReference>
<name>A0A381DJS0_9BACT</name>
<evidence type="ECO:0000313" key="15">
    <source>
        <dbReference type="Proteomes" id="UP000254920"/>
    </source>
</evidence>
<dbReference type="PIRSF" id="PIRSF000804">
    <property type="entry name" value="DNA_pol_III_b"/>
    <property type="match status" value="1"/>
</dbReference>
<feature type="domain" description="DNA polymerase III beta sliding clamp central" evidence="12">
    <location>
        <begin position="129"/>
        <end position="238"/>
    </location>
</feature>
<evidence type="ECO:0000256" key="8">
    <source>
        <dbReference type="ARBA" id="ARBA00022932"/>
    </source>
</evidence>
<keyword evidence="4 10" id="KW-0963">Cytoplasm</keyword>
<evidence type="ECO:0000256" key="10">
    <source>
        <dbReference type="PIRNR" id="PIRNR000804"/>
    </source>
</evidence>
<dbReference type="AlphaFoldDB" id="A0A381DJS0"/>
<dbReference type="InterPro" id="IPR022635">
    <property type="entry name" value="DNA_polIII_beta_C"/>
</dbReference>
<dbReference type="GO" id="GO:0008408">
    <property type="term" value="F:3'-5' exonuclease activity"/>
    <property type="evidence" value="ECO:0007669"/>
    <property type="project" value="InterPro"/>
</dbReference>
<evidence type="ECO:0000259" key="11">
    <source>
        <dbReference type="Pfam" id="PF00712"/>
    </source>
</evidence>
<dbReference type="InterPro" id="IPR046938">
    <property type="entry name" value="DNA_clamp_sf"/>
</dbReference>
<dbReference type="PANTHER" id="PTHR30478:SF0">
    <property type="entry name" value="BETA SLIDING CLAMP"/>
    <property type="match status" value="1"/>
</dbReference>
<keyword evidence="9" id="KW-0238">DNA-binding</keyword>
<dbReference type="PANTHER" id="PTHR30478">
    <property type="entry name" value="DNA POLYMERASE III SUBUNIT BETA"/>
    <property type="match status" value="1"/>
</dbReference>
<dbReference type="InterPro" id="IPR022634">
    <property type="entry name" value="DNA_polIII_beta_N"/>
</dbReference>
<dbReference type="GeneID" id="93089798"/>
<keyword evidence="6 10" id="KW-0548">Nucleotidyltransferase</keyword>
<dbReference type="GO" id="GO:0006271">
    <property type="term" value="P:DNA strand elongation involved in DNA replication"/>
    <property type="evidence" value="ECO:0007669"/>
    <property type="project" value="TreeGrafter"/>
</dbReference>
<evidence type="ECO:0000256" key="2">
    <source>
        <dbReference type="ARBA" id="ARBA00010752"/>
    </source>
</evidence>
<keyword evidence="15" id="KW-1185">Reference proteome</keyword>
<dbReference type="GO" id="GO:0003887">
    <property type="term" value="F:DNA-directed DNA polymerase activity"/>
    <property type="evidence" value="ECO:0007669"/>
    <property type="project" value="UniProtKB-UniRule"/>
</dbReference>
<evidence type="ECO:0000256" key="7">
    <source>
        <dbReference type="ARBA" id="ARBA00022705"/>
    </source>
</evidence>
<dbReference type="STRING" id="32024.GCA_000788295_01411"/>
<keyword evidence="8 10" id="KW-0239">DNA-directed DNA polymerase</keyword>
<dbReference type="RefSeq" id="WP_089181720.1">
    <property type="nucleotide sequence ID" value="NZ_CP043427.1"/>
</dbReference>
<evidence type="ECO:0000256" key="4">
    <source>
        <dbReference type="ARBA" id="ARBA00022490"/>
    </source>
</evidence>
<evidence type="ECO:0000259" key="13">
    <source>
        <dbReference type="Pfam" id="PF02768"/>
    </source>
</evidence>
<dbReference type="InterPro" id="IPR022637">
    <property type="entry name" value="DNA_polIII_beta_cen"/>
</dbReference>
<evidence type="ECO:0000256" key="3">
    <source>
        <dbReference type="ARBA" id="ARBA00021035"/>
    </source>
</evidence>
<feature type="domain" description="DNA polymerase III beta sliding clamp N-terminal" evidence="11">
    <location>
        <begin position="1"/>
        <end position="118"/>
    </location>
</feature>
<comment type="function">
    <text evidence="10">Confers DNA tethering and processivity to DNA polymerases and other proteins. Acts as a clamp, forming a ring around DNA (a reaction catalyzed by the clamp-loading complex) which diffuses in an ATP-independent manner freely and bidirectionally along dsDNA. Initially characterized for its ability to contact the catalytic subunit of DNA polymerase III (Pol III), a complex, multichain enzyme responsible for most of the replicative synthesis in bacteria; Pol III exhibits 3'-5' exonuclease proofreading activity. The beta chain is required for initiation of replication as well as for processivity of DNA replication.</text>
</comment>
<feature type="domain" description="DNA polymerase III beta sliding clamp C-terminal" evidence="13">
    <location>
        <begin position="241"/>
        <end position="352"/>
    </location>
</feature>
<comment type="subcellular location">
    <subcellularLocation>
        <location evidence="1 10">Cytoplasm</location>
    </subcellularLocation>
</comment>
<dbReference type="GO" id="GO:0009360">
    <property type="term" value="C:DNA polymerase III complex"/>
    <property type="evidence" value="ECO:0007669"/>
    <property type="project" value="InterPro"/>
</dbReference>
<dbReference type="Proteomes" id="UP000254920">
    <property type="component" value="Unassembled WGS sequence"/>
</dbReference>
<evidence type="ECO:0000256" key="6">
    <source>
        <dbReference type="ARBA" id="ARBA00022695"/>
    </source>
</evidence>
<dbReference type="Pfam" id="PF02768">
    <property type="entry name" value="DNA_pol3_beta_3"/>
    <property type="match status" value="1"/>
</dbReference>
<protein>
    <recommendedName>
        <fullName evidence="3 10">Beta sliding clamp</fullName>
    </recommendedName>
</protein>
<dbReference type="EMBL" id="UFVD01000001">
    <property type="protein sequence ID" value="SUX10929.1"/>
    <property type="molecule type" value="Genomic_DNA"/>
</dbReference>
<comment type="similarity">
    <text evidence="2 10">Belongs to the beta sliding clamp family.</text>
</comment>
<dbReference type="Gene3D" id="3.10.150.10">
    <property type="entry name" value="DNA Polymerase III, subunit A, domain 2"/>
    <property type="match status" value="3"/>
</dbReference>
<dbReference type="SUPFAM" id="SSF55979">
    <property type="entry name" value="DNA clamp"/>
    <property type="match status" value="3"/>
</dbReference>
<dbReference type="GO" id="GO:0003677">
    <property type="term" value="F:DNA binding"/>
    <property type="evidence" value="ECO:0007669"/>
    <property type="project" value="UniProtKB-UniRule"/>
</dbReference>
<reference evidence="14 15" key="1">
    <citation type="submission" date="2018-06" db="EMBL/GenBank/DDBJ databases">
        <authorList>
            <consortium name="Pathogen Informatics"/>
            <person name="Doyle S."/>
        </authorList>
    </citation>
    <scope>NUCLEOTIDE SEQUENCE [LARGE SCALE GENOMIC DNA]</scope>
    <source>
        <strain evidence="14 15">NCTC12475</strain>
    </source>
</reference>
<evidence type="ECO:0000259" key="12">
    <source>
        <dbReference type="Pfam" id="PF02767"/>
    </source>
</evidence>
<dbReference type="Pfam" id="PF00712">
    <property type="entry name" value="DNA_pol3_beta"/>
    <property type="match status" value="1"/>
</dbReference>
<accession>A0A381DJS0</accession>
<proteinExistence type="inferred from homology"/>
<evidence type="ECO:0000256" key="9">
    <source>
        <dbReference type="ARBA" id="ARBA00023125"/>
    </source>
</evidence>
<sequence>MRVKINKNSLESIVTNTKTYLEKKDTSSITSHIFLSANNGVLNVKATDYEIGLTYKQKNLTIIDEGEATANGRKLLSIISSLKDGDVTLETVQNYLYIKQNNSKYKLPMFKAEDFPKFPDIQNKNKFEIDSSILSRSLKKIVPCVDTNNHKFELNGALVDIKNDYINLVGTDTRRLGIYRIDTQTDKEFSIIIPKKAILEIQKLFYDKIEIYYDENTLIAVSDNFEFFTKLINGKFPDYARVIPKEIKTRIRLNRDMMIEGMKTISILSEQMKLTFAPNEIVFESIIEDNSEARTSIEFQTGVSENISICLKNRYLLDFLGSIEESEFDIELNSQETAFLVVCGNLKTVIMPIVS</sequence>
<evidence type="ECO:0000313" key="14">
    <source>
        <dbReference type="EMBL" id="SUX10929.1"/>
    </source>
</evidence>
<dbReference type="InterPro" id="IPR001001">
    <property type="entry name" value="DNA_polIII_beta"/>
</dbReference>
<comment type="subunit">
    <text evidence="10">Forms a ring-shaped head-to-tail homodimer around DNA.</text>
</comment>
<dbReference type="Pfam" id="PF02767">
    <property type="entry name" value="DNA_pol3_beta_2"/>
    <property type="match status" value="1"/>
</dbReference>
<dbReference type="OrthoDB" id="8421503at2"/>
<organism evidence="14 15">
    <name type="scientific">Campylobacter sputorum subsp. sputorum</name>
    <dbReference type="NCBI Taxonomy" id="32024"/>
    <lineage>
        <taxon>Bacteria</taxon>
        <taxon>Pseudomonadati</taxon>
        <taxon>Campylobacterota</taxon>
        <taxon>Epsilonproteobacteria</taxon>
        <taxon>Campylobacterales</taxon>
        <taxon>Campylobacteraceae</taxon>
        <taxon>Campylobacter</taxon>
    </lineage>
</organism>
<evidence type="ECO:0000256" key="5">
    <source>
        <dbReference type="ARBA" id="ARBA00022679"/>
    </source>
</evidence>
<dbReference type="NCBIfam" id="TIGR00663">
    <property type="entry name" value="dnan"/>
    <property type="match status" value="1"/>
</dbReference>
<dbReference type="CDD" id="cd00140">
    <property type="entry name" value="beta_clamp"/>
    <property type="match status" value="1"/>
</dbReference>
<keyword evidence="7 10" id="KW-0235">DNA replication</keyword>